<accession>A0A1I6DGI5</accession>
<dbReference type="NCBIfam" id="NF003805">
    <property type="entry name" value="PRK05395.1-2"/>
    <property type="match status" value="1"/>
</dbReference>
<comment type="pathway">
    <text evidence="3 9">Metabolic intermediate biosynthesis; chorismate biosynthesis; chorismate from D-erythrose 4-phosphate and phosphoenolpyruvate: step 3/7.</text>
</comment>
<dbReference type="InterPro" id="IPR036441">
    <property type="entry name" value="DHquinase_II_sf"/>
</dbReference>
<dbReference type="NCBIfam" id="TIGR01088">
    <property type="entry name" value="aroQ"/>
    <property type="match status" value="1"/>
</dbReference>
<dbReference type="AlphaFoldDB" id="A0A1I6DGI5"/>
<keyword evidence="14" id="KW-1185">Reference proteome</keyword>
<evidence type="ECO:0000313" key="13">
    <source>
        <dbReference type="EMBL" id="SFR04553.1"/>
    </source>
</evidence>
<comment type="subunit">
    <text evidence="5 9">Homododecamer.</text>
</comment>
<keyword evidence="8 9" id="KW-0456">Lyase</keyword>
<feature type="binding site" evidence="9 11">
    <location>
        <begin position="101"/>
        <end position="102"/>
    </location>
    <ligand>
        <name>substrate</name>
    </ligand>
</feature>
<evidence type="ECO:0000313" key="14">
    <source>
        <dbReference type="Proteomes" id="UP000199302"/>
    </source>
</evidence>
<evidence type="ECO:0000256" key="3">
    <source>
        <dbReference type="ARBA" id="ARBA00004902"/>
    </source>
</evidence>
<dbReference type="PIRSF" id="PIRSF001399">
    <property type="entry name" value="DHquinase_II"/>
    <property type="match status" value="1"/>
</dbReference>
<dbReference type="Proteomes" id="UP000199302">
    <property type="component" value="Unassembled WGS sequence"/>
</dbReference>
<evidence type="ECO:0000256" key="10">
    <source>
        <dbReference type="PIRSR" id="PIRSR001399-1"/>
    </source>
</evidence>
<reference evidence="13 14" key="1">
    <citation type="submission" date="2016-10" db="EMBL/GenBank/DDBJ databases">
        <authorList>
            <person name="de Groot N.N."/>
        </authorList>
    </citation>
    <scope>NUCLEOTIDE SEQUENCE [LARGE SCALE GENOMIC DNA]</scope>
    <source>
        <strain evidence="14">KMM 9023,NRIC 0796,JCM 17311,KCTC 23692</strain>
    </source>
</reference>
<evidence type="ECO:0000256" key="5">
    <source>
        <dbReference type="ARBA" id="ARBA00011193"/>
    </source>
</evidence>
<organism evidence="13 14">
    <name type="scientific">Poseidonocella sedimentorum</name>
    <dbReference type="NCBI Taxonomy" id="871652"/>
    <lineage>
        <taxon>Bacteria</taxon>
        <taxon>Pseudomonadati</taxon>
        <taxon>Pseudomonadota</taxon>
        <taxon>Alphaproteobacteria</taxon>
        <taxon>Rhodobacterales</taxon>
        <taxon>Roseobacteraceae</taxon>
        <taxon>Poseidonocella</taxon>
    </lineage>
</organism>
<evidence type="ECO:0000256" key="2">
    <source>
        <dbReference type="ARBA" id="ARBA00003924"/>
    </source>
</evidence>
<dbReference type="PROSITE" id="PS01029">
    <property type="entry name" value="DEHYDROQUINASE_II"/>
    <property type="match status" value="1"/>
</dbReference>
<dbReference type="NCBIfam" id="NF003806">
    <property type="entry name" value="PRK05395.1-3"/>
    <property type="match status" value="1"/>
</dbReference>
<comment type="function">
    <text evidence="2 9">Catalyzes a trans-dehydration via an enolate intermediate.</text>
</comment>
<evidence type="ECO:0000256" key="1">
    <source>
        <dbReference type="ARBA" id="ARBA00001864"/>
    </source>
</evidence>
<dbReference type="OrthoDB" id="9790793at2"/>
<dbReference type="PANTHER" id="PTHR21272">
    <property type="entry name" value="CATABOLIC 3-DEHYDROQUINASE"/>
    <property type="match status" value="1"/>
</dbReference>
<evidence type="ECO:0000256" key="6">
    <source>
        <dbReference type="ARBA" id="ARBA00012060"/>
    </source>
</evidence>
<dbReference type="NCBIfam" id="NF003807">
    <property type="entry name" value="PRK05395.1-4"/>
    <property type="match status" value="1"/>
</dbReference>
<keyword evidence="7 9" id="KW-0057">Aromatic amino acid biosynthesis</keyword>
<name>A0A1I6DGI5_9RHOB</name>
<dbReference type="CDD" id="cd00466">
    <property type="entry name" value="DHQase_II"/>
    <property type="match status" value="1"/>
</dbReference>
<feature type="site" description="Transition state stabilizer" evidence="9 12">
    <location>
        <position position="18"/>
    </location>
</feature>
<evidence type="ECO:0000256" key="11">
    <source>
        <dbReference type="PIRSR" id="PIRSR001399-2"/>
    </source>
</evidence>
<proteinExistence type="inferred from homology"/>
<protein>
    <recommendedName>
        <fullName evidence="6 9">3-dehydroquinate dehydratase</fullName>
        <shortName evidence="9">3-dehydroquinase</shortName>
        <ecNumber evidence="6 9">4.2.1.10</ecNumber>
    </recommendedName>
    <alternativeName>
        <fullName evidence="9">Type II DHQase</fullName>
    </alternativeName>
</protein>
<evidence type="ECO:0000256" key="8">
    <source>
        <dbReference type="ARBA" id="ARBA00023239"/>
    </source>
</evidence>
<dbReference type="HAMAP" id="MF_00169">
    <property type="entry name" value="AroQ"/>
    <property type="match status" value="1"/>
</dbReference>
<feature type="binding site" evidence="9 11">
    <location>
        <position position="74"/>
    </location>
    <ligand>
        <name>substrate</name>
    </ligand>
</feature>
<dbReference type="GO" id="GO:0009073">
    <property type="term" value="P:aromatic amino acid family biosynthetic process"/>
    <property type="evidence" value="ECO:0007669"/>
    <property type="project" value="UniProtKB-KW"/>
</dbReference>
<feature type="active site" description="Proton donor" evidence="9 10">
    <location>
        <position position="100"/>
    </location>
</feature>
<dbReference type="Gene3D" id="3.40.50.9100">
    <property type="entry name" value="Dehydroquinase, class II"/>
    <property type="match status" value="1"/>
</dbReference>
<sequence length="149" mass="15895">MASILILNGPNLNLLGTRQPEVYGHVTLDDIAAQCRAHAADAGWDITFEQSNHEGALIDWLHGARGVHAGVILNAGAYTHTSIALMDAIASIEVPVVEVHLSNIHARERFRHQSRIAPVAIGQIAGFGAKGYILAVDALIDHLEQLGTA</sequence>
<feature type="binding site" evidence="9 11">
    <location>
        <position position="111"/>
    </location>
    <ligand>
        <name>substrate</name>
    </ligand>
</feature>
<feature type="binding site" evidence="9 11">
    <location>
        <position position="80"/>
    </location>
    <ligand>
        <name>substrate</name>
    </ligand>
</feature>
<evidence type="ECO:0000256" key="9">
    <source>
        <dbReference type="HAMAP-Rule" id="MF_00169"/>
    </source>
</evidence>
<evidence type="ECO:0000256" key="7">
    <source>
        <dbReference type="ARBA" id="ARBA00023141"/>
    </source>
</evidence>
<feature type="binding site" evidence="9 11">
    <location>
        <position position="87"/>
    </location>
    <ligand>
        <name>substrate</name>
    </ligand>
</feature>
<feature type="active site" description="Proton acceptor" evidence="9 10">
    <location>
        <position position="23"/>
    </location>
</feature>
<comment type="catalytic activity">
    <reaction evidence="1 9">
        <text>3-dehydroquinate = 3-dehydroshikimate + H2O</text>
        <dbReference type="Rhea" id="RHEA:21096"/>
        <dbReference type="ChEBI" id="CHEBI:15377"/>
        <dbReference type="ChEBI" id="CHEBI:16630"/>
        <dbReference type="ChEBI" id="CHEBI:32364"/>
        <dbReference type="EC" id="4.2.1.10"/>
    </reaction>
</comment>
<comment type="similarity">
    <text evidence="4 9">Belongs to the type-II 3-dehydroquinase family.</text>
</comment>
<dbReference type="InterPro" id="IPR001874">
    <property type="entry name" value="DHquinase_II"/>
</dbReference>
<evidence type="ECO:0000256" key="12">
    <source>
        <dbReference type="PIRSR" id="PIRSR001399-3"/>
    </source>
</evidence>
<dbReference type="GO" id="GO:0008652">
    <property type="term" value="P:amino acid biosynthetic process"/>
    <property type="evidence" value="ECO:0007669"/>
    <property type="project" value="UniProtKB-KW"/>
</dbReference>
<gene>
    <name evidence="9" type="primary">aroQ</name>
    <name evidence="13" type="ORF">SAMN04515673_103197</name>
</gene>
<evidence type="ECO:0000256" key="4">
    <source>
        <dbReference type="ARBA" id="ARBA00011037"/>
    </source>
</evidence>
<dbReference type="SUPFAM" id="SSF52304">
    <property type="entry name" value="Type II 3-dehydroquinate dehydratase"/>
    <property type="match status" value="1"/>
</dbReference>
<dbReference type="PANTHER" id="PTHR21272:SF3">
    <property type="entry name" value="CATABOLIC 3-DEHYDROQUINASE"/>
    <property type="match status" value="1"/>
</dbReference>
<dbReference type="RefSeq" id="WP_092078072.1">
    <property type="nucleotide sequence ID" value="NZ_FOYI01000003.1"/>
</dbReference>
<dbReference type="GO" id="GO:0009423">
    <property type="term" value="P:chorismate biosynthetic process"/>
    <property type="evidence" value="ECO:0007669"/>
    <property type="project" value="UniProtKB-UniRule"/>
</dbReference>
<dbReference type="GO" id="GO:0019631">
    <property type="term" value="P:quinate catabolic process"/>
    <property type="evidence" value="ECO:0007669"/>
    <property type="project" value="TreeGrafter"/>
</dbReference>
<dbReference type="InterPro" id="IPR018509">
    <property type="entry name" value="DHquinase_II_CS"/>
</dbReference>
<dbReference type="GO" id="GO:0003855">
    <property type="term" value="F:3-dehydroquinate dehydratase activity"/>
    <property type="evidence" value="ECO:0007669"/>
    <property type="project" value="UniProtKB-UniRule"/>
</dbReference>
<dbReference type="UniPathway" id="UPA00053">
    <property type="reaction ID" value="UER00086"/>
</dbReference>
<dbReference type="EC" id="4.2.1.10" evidence="6 9"/>
<dbReference type="EMBL" id="FOYI01000003">
    <property type="protein sequence ID" value="SFR04553.1"/>
    <property type="molecule type" value="Genomic_DNA"/>
</dbReference>
<dbReference type="Pfam" id="PF01220">
    <property type="entry name" value="DHquinase_II"/>
    <property type="match status" value="1"/>
</dbReference>
<dbReference type="STRING" id="871652.SAMN04515673_103197"/>
<keyword evidence="9" id="KW-0028">Amino-acid biosynthesis</keyword>